<comment type="caution">
    <text evidence="2">The sequence shown here is derived from an EMBL/GenBank/DDBJ whole genome shotgun (WGS) entry which is preliminary data.</text>
</comment>
<proteinExistence type="predicted"/>
<reference evidence="3" key="1">
    <citation type="journal article" date="2019" name="Int. J. Syst. Evol. Microbiol.">
        <title>The Global Catalogue of Microorganisms (GCM) 10K type strain sequencing project: providing services to taxonomists for standard genome sequencing and annotation.</title>
        <authorList>
            <consortium name="The Broad Institute Genomics Platform"/>
            <consortium name="The Broad Institute Genome Sequencing Center for Infectious Disease"/>
            <person name="Wu L."/>
            <person name="Ma J."/>
        </authorList>
    </citation>
    <scope>NUCLEOTIDE SEQUENCE [LARGE SCALE GENOMIC DNA]</scope>
    <source>
        <strain evidence="3">CGMCC 1.7693</strain>
    </source>
</reference>
<gene>
    <name evidence="2" type="ORF">GCM10011346_19600</name>
</gene>
<sequence length="62" mass="6784">MEVKGADLIKITVIGSGIAGLMIASLMIMYLLIVFNFGIIFIPTVILQNGGNQNEPESRRDF</sequence>
<name>A0ABQ2NU90_9BACI</name>
<keyword evidence="3" id="KW-1185">Reference proteome</keyword>
<feature type="transmembrane region" description="Helical" evidence="1">
    <location>
        <begin position="12"/>
        <end position="42"/>
    </location>
</feature>
<accession>A0ABQ2NU90</accession>
<evidence type="ECO:0000256" key="1">
    <source>
        <dbReference type="SAM" id="Phobius"/>
    </source>
</evidence>
<organism evidence="2 3">
    <name type="scientific">Oceanobacillus neutriphilus</name>
    <dbReference type="NCBI Taxonomy" id="531815"/>
    <lineage>
        <taxon>Bacteria</taxon>
        <taxon>Bacillati</taxon>
        <taxon>Bacillota</taxon>
        <taxon>Bacilli</taxon>
        <taxon>Bacillales</taxon>
        <taxon>Bacillaceae</taxon>
        <taxon>Oceanobacillus</taxon>
    </lineage>
</organism>
<dbReference type="Proteomes" id="UP000641206">
    <property type="component" value="Unassembled WGS sequence"/>
</dbReference>
<dbReference type="EMBL" id="BMLW01000005">
    <property type="protein sequence ID" value="GGP10645.1"/>
    <property type="molecule type" value="Genomic_DNA"/>
</dbReference>
<keyword evidence="1" id="KW-1133">Transmembrane helix</keyword>
<keyword evidence="1" id="KW-0472">Membrane</keyword>
<evidence type="ECO:0000313" key="3">
    <source>
        <dbReference type="Proteomes" id="UP000641206"/>
    </source>
</evidence>
<evidence type="ECO:0000313" key="2">
    <source>
        <dbReference type="EMBL" id="GGP10645.1"/>
    </source>
</evidence>
<protein>
    <submittedName>
        <fullName evidence="2">Uncharacterized protein</fullName>
    </submittedName>
</protein>
<keyword evidence="1" id="KW-0812">Transmembrane</keyword>